<evidence type="ECO:0000256" key="5">
    <source>
        <dbReference type="ARBA" id="ARBA00022692"/>
    </source>
</evidence>
<keyword evidence="9" id="KW-0732">Signal</keyword>
<sequence length="449" mass="50225">MNIVKMNIRLIIAMVFVGLWSANTASAQEVLTLNDALQYALKNNESVKKAYLDIEGGKHQVAEVRAGALPQVEGSAGLNYNPIIGKLVFAGQSVTIGQPWDSQFGAQLNQQVFNQQVFTGLKAAQATSDYYVLAANMTEEQVIETVASNYYQVLVNKEQLSVIDTNLKNIRIINDVVANQYQNGLAKKIDVDRIKVNITNLETQREELVNGIVLLENRLKFSMGMPIEAPITLAEEELKEVPALTDFDEDDGRLDRLVELQVLNKQLELLDLQYKANKAEYYPSLSLISNYSYTAMASKFNYLYRNSENPVAAKFGSMLVGLSLRVPIFNGFATRARIGKAKVDYLKAEQDLYNMRQSLDLANENAKIQLKNAVNTIHSQRQNMQLAQEVYESTQNNYNNGLAALTDLLDTENALTQAQNSYTQALLNYKIAEIQLKKSNGQIKTLVNE</sequence>
<evidence type="ECO:0000256" key="9">
    <source>
        <dbReference type="SAM" id="SignalP"/>
    </source>
</evidence>
<dbReference type="Proteomes" id="UP000198916">
    <property type="component" value="Unassembled WGS sequence"/>
</dbReference>
<reference evidence="11" key="1">
    <citation type="submission" date="2016-10" db="EMBL/GenBank/DDBJ databases">
        <authorList>
            <person name="Varghese N."/>
            <person name="Submissions S."/>
        </authorList>
    </citation>
    <scope>NUCLEOTIDE SEQUENCE [LARGE SCALE GENOMIC DNA]</scope>
    <source>
        <strain evidence="11">Jip14</strain>
    </source>
</reference>
<feature type="signal peptide" evidence="9">
    <location>
        <begin position="1"/>
        <end position="27"/>
    </location>
</feature>
<dbReference type="GO" id="GO:0015562">
    <property type="term" value="F:efflux transmembrane transporter activity"/>
    <property type="evidence" value="ECO:0007669"/>
    <property type="project" value="InterPro"/>
</dbReference>
<dbReference type="OrthoDB" id="367883at2"/>
<evidence type="ECO:0000256" key="7">
    <source>
        <dbReference type="ARBA" id="ARBA00023237"/>
    </source>
</evidence>
<keyword evidence="6" id="KW-0472">Membrane</keyword>
<proteinExistence type="inferred from homology"/>
<dbReference type="STRING" id="332977.SAMN05421740_103447"/>
<protein>
    <submittedName>
        <fullName evidence="10">Outer membrane protein TolC</fullName>
    </submittedName>
</protein>
<dbReference type="EMBL" id="FNZR01000003">
    <property type="protein sequence ID" value="SEL08618.1"/>
    <property type="molecule type" value="Genomic_DNA"/>
</dbReference>
<dbReference type="AlphaFoldDB" id="A0A1H7MCH0"/>
<comment type="subcellular location">
    <subcellularLocation>
        <location evidence="1">Cell outer membrane</location>
    </subcellularLocation>
</comment>
<evidence type="ECO:0000256" key="1">
    <source>
        <dbReference type="ARBA" id="ARBA00004442"/>
    </source>
</evidence>
<gene>
    <name evidence="10" type="ORF">SAMN05421740_103447</name>
</gene>
<evidence type="ECO:0000313" key="11">
    <source>
        <dbReference type="Proteomes" id="UP000198916"/>
    </source>
</evidence>
<dbReference type="SUPFAM" id="SSF56954">
    <property type="entry name" value="Outer membrane efflux proteins (OEP)"/>
    <property type="match status" value="1"/>
</dbReference>
<evidence type="ECO:0000256" key="6">
    <source>
        <dbReference type="ARBA" id="ARBA00023136"/>
    </source>
</evidence>
<keyword evidence="4" id="KW-1134">Transmembrane beta strand</keyword>
<keyword evidence="3" id="KW-0813">Transport</keyword>
<name>A0A1H7MCH0_9SPHI</name>
<feature type="coiled-coil region" evidence="8">
    <location>
        <begin position="363"/>
        <end position="397"/>
    </location>
</feature>
<dbReference type="GO" id="GO:0015288">
    <property type="term" value="F:porin activity"/>
    <property type="evidence" value="ECO:0007669"/>
    <property type="project" value="TreeGrafter"/>
</dbReference>
<dbReference type="PANTHER" id="PTHR30026:SF20">
    <property type="entry name" value="OUTER MEMBRANE PROTEIN TOLC"/>
    <property type="match status" value="1"/>
</dbReference>
<dbReference type="RefSeq" id="WP_090604992.1">
    <property type="nucleotide sequence ID" value="NZ_FNZR01000003.1"/>
</dbReference>
<dbReference type="PANTHER" id="PTHR30026">
    <property type="entry name" value="OUTER MEMBRANE PROTEIN TOLC"/>
    <property type="match status" value="1"/>
</dbReference>
<accession>A0A1H7MCH0</accession>
<keyword evidence="5" id="KW-0812">Transmembrane</keyword>
<dbReference type="InterPro" id="IPR003423">
    <property type="entry name" value="OMP_efflux"/>
</dbReference>
<evidence type="ECO:0000256" key="4">
    <source>
        <dbReference type="ARBA" id="ARBA00022452"/>
    </source>
</evidence>
<feature type="chain" id="PRO_5011748905" evidence="9">
    <location>
        <begin position="28"/>
        <end position="449"/>
    </location>
</feature>
<keyword evidence="11" id="KW-1185">Reference proteome</keyword>
<dbReference type="InterPro" id="IPR051906">
    <property type="entry name" value="TolC-like"/>
</dbReference>
<keyword evidence="7" id="KW-0998">Cell outer membrane</keyword>
<evidence type="ECO:0000256" key="3">
    <source>
        <dbReference type="ARBA" id="ARBA00022448"/>
    </source>
</evidence>
<dbReference type="Pfam" id="PF02321">
    <property type="entry name" value="OEP"/>
    <property type="match status" value="2"/>
</dbReference>
<keyword evidence="8" id="KW-0175">Coiled coil</keyword>
<comment type="similarity">
    <text evidence="2">Belongs to the outer membrane factor (OMF) (TC 1.B.17) family.</text>
</comment>
<evidence type="ECO:0000256" key="2">
    <source>
        <dbReference type="ARBA" id="ARBA00007613"/>
    </source>
</evidence>
<evidence type="ECO:0000313" key="10">
    <source>
        <dbReference type="EMBL" id="SEL08618.1"/>
    </source>
</evidence>
<organism evidence="10 11">
    <name type="scientific">Parapedobacter koreensis</name>
    <dbReference type="NCBI Taxonomy" id="332977"/>
    <lineage>
        <taxon>Bacteria</taxon>
        <taxon>Pseudomonadati</taxon>
        <taxon>Bacteroidota</taxon>
        <taxon>Sphingobacteriia</taxon>
        <taxon>Sphingobacteriales</taxon>
        <taxon>Sphingobacteriaceae</taxon>
        <taxon>Parapedobacter</taxon>
    </lineage>
</organism>
<dbReference type="GO" id="GO:1990281">
    <property type="term" value="C:efflux pump complex"/>
    <property type="evidence" value="ECO:0007669"/>
    <property type="project" value="TreeGrafter"/>
</dbReference>
<dbReference type="Gene3D" id="1.20.1600.10">
    <property type="entry name" value="Outer membrane efflux proteins (OEP)"/>
    <property type="match status" value="1"/>
</dbReference>
<dbReference type="GO" id="GO:0009279">
    <property type="term" value="C:cell outer membrane"/>
    <property type="evidence" value="ECO:0007669"/>
    <property type="project" value="UniProtKB-SubCell"/>
</dbReference>
<evidence type="ECO:0000256" key="8">
    <source>
        <dbReference type="SAM" id="Coils"/>
    </source>
</evidence>